<proteinExistence type="predicted"/>
<protein>
    <submittedName>
        <fullName evidence="2">Uncharacterized protein</fullName>
    </submittedName>
</protein>
<sequence length="133" mass="15856">MKLLTEEQHEEAKQNLIAKTAEEIDIENCNDLKALIREMHGRICKLESDKYDLEKRHSEQLYHIRELSWRERTYGSFPGKVPLHNKYDRQVDRRNFGERRTIFDKKNASPCFPNVPPPQAVLDFKPKKDVENY</sequence>
<name>A0AC34G3G6_9BILA</name>
<dbReference type="Proteomes" id="UP000887579">
    <property type="component" value="Unplaced"/>
</dbReference>
<evidence type="ECO:0000313" key="1">
    <source>
        <dbReference type="Proteomes" id="UP000887579"/>
    </source>
</evidence>
<accession>A0AC34G3G6</accession>
<evidence type="ECO:0000313" key="2">
    <source>
        <dbReference type="WBParaSite" id="ES5_v2.g24205.t1"/>
    </source>
</evidence>
<dbReference type="WBParaSite" id="ES5_v2.g24205.t1">
    <property type="protein sequence ID" value="ES5_v2.g24205.t1"/>
    <property type="gene ID" value="ES5_v2.g24205"/>
</dbReference>
<reference evidence="2" key="1">
    <citation type="submission" date="2022-11" db="UniProtKB">
        <authorList>
            <consortium name="WormBaseParasite"/>
        </authorList>
    </citation>
    <scope>IDENTIFICATION</scope>
</reference>
<organism evidence="1 2">
    <name type="scientific">Panagrolaimus sp. ES5</name>
    <dbReference type="NCBI Taxonomy" id="591445"/>
    <lineage>
        <taxon>Eukaryota</taxon>
        <taxon>Metazoa</taxon>
        <taxon>Ecdysozoa</taxon>
        <taxon>Nematoda</taxon>
        <taxon>Chromadorea</taxon>
        <taxon>Rhabditida</taxon>
        <taxon>Tylenchina</taxon>
        <taxon>Panagrolaimomorpha</taxon>
        <taxon>Panagrolaimoidea</taxon>
        <taxon>Panagrolaimidae</taxon>
        <taxon>Panagrolaimus</taxon>
    </lineage>
</organism>